<reference evidence="2" key="1">
    <citation type="submission" date="2020-09" db="EMBL/GenBank/DDBJ databases">
        <title>Streptomyces canutascabiei sp. nov., which causes potato common scab and is distributed across the world.</title>
        <authorList>
            <person name="Nguyen H.P."/>
            <person name="Weisberg A.J."/>
            <person name="Chang J.H."/>
            <person name="Clarke C.R."/>
        </authorList>
    </citation>
    <scope>NUCLEOTIDE SEQUENCE</scope>
    <source>
        <strain evidence="2">ID-01-6.2a</strain>
    </source>
</reference>
<proteinExistence type="predicted"/>
<comment type="caution">
    <text evidence="2">The sequence shown here is derived from an EMBL/GenBank/DDBJ whole genome shotgun (WGS) entry which is preliminary data.</text>
</comment>
<dbReference type="AlphaFoldDB" id="A0A927L8J9"/>
<evidence type="ECO:0000256" key="1">
    <source>
        <dbReference type="SAM" id="SignalP"/>
    </source>
</evidence>
<name>A0A927L8J9_9ACTN</name>
<dbReference type="RefSeq" id="WP_192361361.1">
    <property type="nucleotide sequence ID" value="NZ_CP119182.1"/>
</dbReference>
<dbReference type="Proteomes" id="UP000661025">
    <property type="component" value="Unassembled WGS sequence"/>
</dbReference>
<evidence type="ECO:0000313" key="3">
    <source>
        <dbReference type="Proteomes" id="UP000661025"/>
    </source>
</evidence>
<keyword evidence="1" id="KW-0732">Signal</keyword>
<sequence length="249" mass="26030">MRTRSLAAVLSGALALSAFAVPAAHADDGPVITDVVVNGGAALALGPTAPKTFKVSVTARHGSGIEKMSIHVRLPSYLYRASDRGITCAVVSATTSTCTGSWTIDAGSFYSNDPADDPWYINASVTAGDDNWMSTDQAATFTVRRLATLGVNAAPEPVRKNAQLTVTGKLARADWRTHKSAGYSGRSVKLQFRKKGSDTYSTVKTVSSGSGGALRATVKAGADGYWRWTFAGNSTTSAAKATGDYVDVR</sequence>
<evidence type="ECO:0000313" key="2">
    <source>
        <dbReference type="EMBL" id="MBD9724508.1"/>
    </source>
</evidence>
<feature type="signal peptide" evidence="1">
    <location>
        <begin position="1"/>
        <end position="20"/>
    </location>
</feature>
<organism evidence="2 3">
    <name type="scientific">Streptomyces caniscabiei</name>
    <dbReference type="NCBI Taxonomy" id="2746961"/>
    <lineage>
        <taxon>Bacteria</taxon>
        <taxon>Bacillati</taxon>
        <taxon>Actinomycetota</taxon>
        <taxon>Actinomycetes</taxon>
        <taxon>Kitasatosporales</taxon>
        <taxon>Streptomycetaceae</taxon>
        <taxon>Streptomyces</taxon>
    </lineage>
</organism>
<dbReference type="EMBL" id="JACYXT010000005">
    <property type="protein sequence ID" value="MBD9724508.1"/>
    <property type="molecule type" value="Genomic_DNA"/>
</dbReference>
<gene>
    <name evidence="2" type="ORF">IHE70_15050</name>
</gene>
<protein>
    <submittedName>
        <fullName evidence="2">Calcium-binding protein</fullName>
    </submittedName>
</protein>
<accession>A0A927L8J9</accession>
<dbReference type="GeneID" id="79932143"/>
<feature type="chain" id="PRO_5038614350" evidence="1">
    <location>
        <begin position="21"/>
        <end position="249"/>
    </location>
</feature>